<dbReference type="AlphaFoldDB" id="A0A7S3AJ37"/>
<evidence type="ECO:0000256" key="5">
    <source>
        <dbReference type="SAM" id="Coils"/>
    </source>
</evidence>
<feature type="coiled-coil region" evidence="5">
    <location>
        <begin position="84"/>
        <end position="141"/>
    </location>
</feature>
<proteinExistence type="predicted"/>
<feature type="region of interest" description="Disordered" evidence="6">
    <location>
        <begin position="150"/>
        <end position="179"/>
    </location>
</feature>
<dbReference type="Gene3D" id="1.20.1270.220">
    <property type="match status" value="1"/>
</dbReference>
<dbReference type="InterPro" id="IPR027353">
    <property type="entry name" value="NET_dom"/>
</dbReference>
<dbReference type="PROSITE" id="PS00633">
    <property type="entry name" value="BROMODOMAIN_1"/>
    <property type="match status" value="1"/>
</dbReference>
<gene>
    <name evidence="9" type="ORF">HERI1096_LOCUS6838</name>
</gene>
<dbReference type="InterPro" id="IPR036427">
    <property type="entry name" value="Bromodomain-like_sf"/>
</dbReference>
<keyword evidence="1" id="KW-0805">Transcription regulation</keyword>
<dbReference type="Pfam" id="PF00439">
    <property type="entry name" value="Bromodomain"/>
    <property type="match status" value="1"/>
</dbReference>
<name>A0A7S3AJ37_9EUKA</name>
<feature type="compositionally biased region" description="Low complexity" evidence="6">
    <location>
        <begin position="270"/>
        <end position="285"/>
    </location>
</feature>
<evidence type="ECO:0000259" key="7">
    <source>
        <dbReference type="PROSITE" id="PS50014"/>
    </source>
</evidence>
<feature type="compositionally biased region" description="Gly residues" evidence="6">
    <location>
        <begin position="309"/>
        <end position="323"/>
    </location>
</feature>
<keyword evidence="3" id="KW-0804">Transcription</keyword>
<evidence type="ECO:0000256" key="2">
    <source>
        <dbReference type="ARBA" id="ARBA00023117"/>
    </source>
</evidence>
<dbReference type="PROSITE" id="PS51525">
    <property type="entry name" value="NET"/>
    <property type="match status" value="1"/>
</dbReference>
<feature type="region of interest" description="Disordered" evidence="6">
    <location>
        <begin position="303"/>
        <end position="348"/>
    </location>
</feature>
<dbReference type="EMBL" id="HBHX01012281">
    <property type="protein sequence ID" value="CAE0106179.1"/>
    <property type="molecule type" value="Transcribed_RNA"/>
</dbReference>
<evidence type="ECO:0000256" key="1">
    <source>
        <dbReference type="ARBA" id="ARBA00023015"/>
    </source>
</evidence>
<dbReference type="InterPro" id="IPR038336">
    <property type="entry name" value="NET_sf"/>
</dbReference>
<accession>A0A7S3AJ37</accession>
<reference evidence="9" key="1">
    <citation type="submission" date="2021-01" db="EMBL/GenBank/DDBJ databases">
        <authorList>
            <person name="Corre E."/>
            <person name="Pelletier E."/>
            <person name="Niang G."/>
            <person name="Scheremetjew M."/>
            <person name="Finn R."/>
            <person name="Kale V."/>
            <person name="Holt S."/>
            <person name="Cochrane G."/>
            <person name="Meng A."/>
            <person name="Brown T."/>
            <person name="Cohen L."/>
        </authorList>
    </citation>
    <scope>NUCLEOTIDE SEQUENCE</scope>
    <source>
        <strain evidence="9">CCMP281</strain>
    </source>
</reference>
<feature type="compositionally biased region" description="Low complexity" evidence="6">
    <location>
        <begin position="324"/>
        <end position="341"/>
    </location>
</feature>
<dbReference type="Gene3D" id="1.20.920.10">
    <property type="entry name" value="Bromodomain-like"/>
    <property type="match status" value="1"/>
</dbReference>
<dbReference type="PROSITE" id="PS50014">
    <property type="entry name" value="BROMODOMAIN_2"/>
    <property type="match status" value="1"/>
</dbReference>
<dbReference type="Pfam" id="PF17035">
    <property type="entry name" value="BET"/>
    <property type="match status" value="1"/>
</dbReference>
<feature type="region of interest" description="Disordered" evidence="6">
    <location>
        <begin position="262"/>
        <end position="288"/>
    </location>
</feature>
<dbReference type="CDD" id="cd04369">
    <property type="entry name" value="Bromodomain"/>
    <property type="match status" value="1"/>
</dbReference>
<evidence type="ECO:0000256" key="4">
    <source>
        <dbReference type="PROSITE-ProRule" id="PRU00035"/>
    </source>
</evidence>
<keyword evidence="2 4" id="KW-0103">Bromodomain</keyword>
<evidence type="ECO:0000256" key="3">
    <source>
        <dbReference type="ARBA" id="ARBA00023163"/>
    </source>
</evidence>
<feature type="domain" description="NET" evidence="8">
    <location>
        <begin position="186"/>
        <end position="267"/>
    </location>
</feature>
<dbReference type="PANTHER" id="PTHR45926">
    <property type="entry name" value="OSJNBA0053K19.4 PROTEIN"/>
    <property type="match status" value="1"/>
</dbReference>
<dbReference type="SMART" id="SM00297">
    <property type="entry name" value="BROMO"/>
    <property type="match status" value="1"/>
</dbReference>
<evidence type="ECO:0000259" key="8">
    <source>
        <dbReference type="PROSITE" id="PS51525"/>
    </source>
</evidence>
<organism evidence="9">
    <name type="scientific">Haptolina ericina</name>
    <dbReference type="NCBI Taxonomy" id="156174"/>
    <lineage>
        <taxon>Eukaryota</taxon>
        <taxon>Haptista</taxon>
        <taxon>Haptophyta</taxon>
        <taxon>Prymnesiophyceae</taxon>
        <taxon>Prymnesiales</taxon>
        <taxon>Prymnesiaceae</taxon>
        <taxon>Haptolina</taxon>
    </lineage>
</organism>
<evidence type="ECO:0000313" key="9">
    <source>
        <dbReference type="EMBL" id="CAE0106179.1"/>
    </source>
</evidence>
<protein>
    <recommendedName>
        <fullName evidence="10">Bromo domain-containing protein</fullName>
    </recommendedName>
</protein>
<dbReference type="InterPro" id="IPR018359">
    <property type="entry name" value="Bromodomain_CS"/>
</dbReference>
<keyword evidence="5" id="KW-0175">Coiled coil</keyword>
<dbReference type="InterPro" id="IPR001487">
    <property type="entry name" value="Bromodomain"/>
</dbReference>
<dbReference type="SUPFAM" id="SSF47370">
    <property type="entry name" value="Bromodomain"/>
    <property type="match status" value="1"/>
</dbReference>
<sequence length="348" mass="38497">MGASNEPKNELKMCRKLLGEIMRHRCAALFLRPVDPNQFADYYDVVKNPLDLGTIKKRLENNMYSEPEEFQEDLKLVWSNCYLYNGENSEVAALAKELEALTAQRMRDMPADAKGADSEQMKAMQKQLKQMQKQLQLQQQMQMLQQQMTMQQPAAMAPPAPNRRNSTGGGRRASLPPAYPMVPAAPHEDLREARDMSFEEKQQLSAGINKLTSNNLTKVVKIIKTNMPSLGHGSDEIEVDLAALDNTTLWKLQTFVDSCNATKKRPKKTQQTAAGRQQQLQQAQYDAERNLSQHERNLSSMDEGVGRYAAGGGGGLQLTGGGASAAAYGDSPSDSDSDVSGRLSPCSR</sequence>
<evidence type="ECO:0008006" key="10">
    <source>
        <dbReference type="Google" id="ProtNLM"/>
    </source>
</evidence>
<dbReference type="PRINTS" id="PR00503">
    <property type="entry name" value="BROMODOMAIN"/>
</dbReference>
<feature type="domain" description="Bromo" evidence="7">
    <location>
        <begin position="22"/>
        <end position="92"/>
    </location>
</feature>
<evidence type="ECO:0000256" key="6">
    <source>
        <dbReference type="SAM" id="MobiDB-lite"/>
    </source>
</evidence>